<reference evidence="3 4" key="1">
    <citation type="journal article" date="2011" name="Genome Res.">
        <title>Phylogeny-wide analysis of social amoeba genomes highlights ancient origins for complex intercellular communication.</title>
        <authorList>
            <person name="Heidel A.J."/>
            <person name="Lawal H.M."/>
            <person name="Felder M."/>
            <person name="Schilde C."/>
            <person name="Helps N.R."/>
            <person name="Tunggal B."/>
            <person name="Rivero F."/>
            <person name="John U."/>
            <person name="Schleicher M."/>
            <person name="Eichinger L."/>
            <person name="Platzer M."/>
            <person name="Noegel A.A."/>
            <person name="Schaap P."/>
            <person name="Gloeckner G."/>
        </authorList>
    </citation>
    <scope>NUCLEOTIDE SEQUENCE [LARGE SCALE GENOMIC DNA]</scope>
    <source>
        <strain evidence="4">ATCC 26659 / Pp 5 / PN500</strain>
    </source>
</reference>
<dbReference type="InterPro" id="IPR036716">
    <property type="entry name" value="Pest_crys_N_sf"/>
</dbReference>
<dbReference type="GeneID" id="31360203"/>
<dbReference type="Gene3D" id="1.20.190.10">
    <property type="entry name" value="Pesticidal crystal protein, N-terminal domain"/>
    <property type="match status" value="1"/>
</dbReference>
<evidence type="ECO:0000259" key="2">
    <source>
        <dbReference type="Pfam" id="PF03945"/>
    </source>
</evidence>
<feature type="domain" description="Pesticidal crystal protein" evidence="2">
    <location>
        <begin position="73"/>
        <end position="288"/>
    </location>
</feature>
<accession>D3B8C4</accession>
<evidence type="ECO:0000256" key="1">
    <source>
        <dbReference type="SAM" id="SignalP"/>
    </source>
</evidence>
<dbReference type="Pfam" id="PF03945">
    <property type="entry name" value="Endotoxin_N"/>
    <property type="match status" value="1"/>
</dbReference>
<dbReference type="PANTHER" id="PTHR37003:SF2">
    <property type="entry name" value="PESTICIDAL CRYSTAL PROTEIN N-TERMINAL DOMAIN-CONTAINING PROTEIN"/>
    <property type="match status" value="1"/>
</dbReference>
<keyword evidence="4" id="KW-1185">Reference proteome</keyword>
<dbReference type="Proteomes" id="UP000001396">
    <property type="component" value="Unassembled WGS sequence"/>
</dbReference>
<dbReference type="RefSeq" id="XP_020434409.1">
    <property type="nucleotide sequence ID" value="XM_020575614.1"/>
</dbReference>
<dbReference type="EMBL" id="ADBJ01000020">
    <property type="protein sequence ID" value="EFA82292.1"/>
    <property type="molecule type" value="Genomic_DNA"/>
</dbReference>
<dbReference type="GO" id="GO:0090729">
    <property type="term" value="F:toxin activity"/>
    <property type="evidence" value="ECO:0007669"/>
    <property type="project" value="InterPro"/>
</dbReference>
<sequence length="578" mass="65888">MKYFYLIFILFITLFINYNDAASKFQVPSKRVYMNTQNNWFNNILLNGKIEVPKESDDITLMEYYRMLSVSLYSRNENVLSVILDEIWHSVFINETAPYGNGVSLPFLSMMRDLIDETTTLYDTTNTRAKFDLIYQYTTEFRTAIDNFKLNPRALGAVRESFEQLEELFTTQLTDGVGFRKPAKQLQQIPIFTLTATSHLFMLSEVIRYGQSWGYTDTELLAYQSKLDLKLREYLEYVSDTYDVGASALFEGVDPEDMNADDYEVFIQFKNVYIQTVSDFAMNWWMMDSKLKSGTYAERVRYLFSDIVGFNVDPDVSDFNGYYNPTFDRVLEMAESADINRFRGILNSAVFEYQDQQFILSVKSLFTDPADYTSQCNSTSAKVCTNYYISNRGSLFNATEQFGNHKIGNIFGWNLNTRALSYPVPDALTVAFLPSEVFANNLIVKSIATVVNAQKYLSQDGTAFLSADYNNLPGSHVMMLDNQTSITYRLDSAYSTPTTFSLSLHCILADKRPASITMLDHTQTPVATYALSYTPFPQILSANPSYNITLHPGELNNDFTFIVNGGQVALQSLVLTPL</sequence>
<dbReference type="InParanoid" id="D3B8C4"/>
<dbReference type="AlphaFoldDB" id="D3B8C4"/>
<keyword evidence="1" id="KW-0732">Signal</keyword>
<comment type="caution">
    <text evidence="3">The sequence shown here is derived from an EMBL/GenBank/DDBJ whole genome shotgun (WGS) entry which is preliminary data.</text>
</comment>
<gene>
    <name evidence="3" type="ORF">PPL_04716</name>
</gene>
<dbReference type="InterPro" id="IPR005639">
    <property type="entry name" value="Pest_crys_dom_I"/>
</dbReference>
<dbReference type="SUPFAM" id="SSF56849">
    <property type="entry name" value="delta-Endotoxin (insectocide), N-terminal domain"/>
    <property type="match status" value="1"/>
</dbReference>
<proteinExistence type="predicted"/>
<name>D3B8C4_HETP5</name>
<dbReference type="InterPro" id="IPR038979">
    <property type="entry name" value="Pest_crys"/>
</dbReference>
<evidence type="ECO:0000313" key="4">
    <source>
        <dbReference type="Proteomes" id="UP000001396"/>
    </source>
</evidence>
<protein>
    <recommendedName>
        <fullName evidence="2">Pesticidal crystal protein domain-containing protein</fullName>
    </recommendedName>
</protein>
<feature type="chain" id="PRO_5003040950" description="Pesticidal crystal protein domain-containing protein" evidence="1">
    <location>
        <begin position="22"/>
        <end position="578"/>
    </location>
</feature>
<dbReference type="GO" id="GO:0001907">
    <property type="term" value="P:symbiont-mediated killing of host cell"/>
    <property type="evidence" value="ECO:0007669"/>
    <property type="project" value="InterPro"/>
</dbReference>
<dbReference type="PANTHER" id="PTHR37003">
    <property type="entry name" value="ENDOTOXIN_N DOMAIN-CONTAINING PROTEIN-RELATED"/>
    <property type="match status" value="1"/>
</dbReference>
<feature type="signal peptide" evidence="1">
    <location>
        <begin position="1"/>
        <end position="21"/>
    </location>
</feature>
<evidence type="ECO:0000313" key="3">
    <source>
        <dbReference type="EMBL" id="EFA82292.1"/>
    </source>
</evidence>
<organism evidence="3 4">
    <name type="scientific">Heterostelium pallidum (strain ATCC 26659 / Pp 5 / PN500)</name>
    <name type="common">Cellular slime mold</name>
    <name type="synonym">Polysphondylium pallidum</name>
    <dbReference type="NCBI Taxonomy" id="670386"/>
    <lineage>
        <taxon>Eukaryota</taxon>
        <taxon>Amoebozoa</taxon>
        <taxon>Evosea</taxon>
        <taxon>Eumycetozoa</taxon>
        <taxon>Dictyostelia</taxon>
        <taxon>Acytosteliales</taxon>
        <taxon>Acytosteliaceae</taxon>
        <taxon>Heterostelium</taxon>
    </lineage>
</organism>